<evidence type="ECO:0000313" key="2">
    <source>
        <dbReference type="Proteomes" id="UP001500713"/>
    </source>
</evidence>
<comment type="caution">
    <text evidence="1">The sequence shown here is derived from an EMBL/GenBank/DDBJ whole genome shotgun (WGS) entry which is preliminary data.</text>
</comment>
<keyword evidence="2" id="KW-1185">Reference proteome</keyword>
<reference evidence="2" key="1">
    <citation type="journal article" date="2019" name="Int. J. Syst. Evol. Microbiol.">
        <title>The Global Catalogue of Microorganisms (GCM) 10K type strain sequencing project: providing services to taxonomists for standard genome sequencing and annotation.</title>
        <authorList>
            <consortium name="The Broad Institute Genomics Platform"/>
            <consortium name="The Broad Institute Genome Sequencing Center for Infectious Disease"/>
            <person name="Wu L."/>
            <person name="Ma J."/>
        </authorList>
    </citation>
    <scope>NUCLEOTIDE SEQUENCE [LARGE SCALE GENOMIC DNA]</scope>
    <source>
        <strain evidence="2">JCM 14162</strain>
    </source>
</reference>
<name>A0ABP3KIG6_9SPHN</name>
<dbReference type="Proteomes" id="UP001500713">
    <property type="component" value="Unassembled WGS sequence"/>
</dbReference>
<dbReference type="EMBL" id="BAAAEM010000003">
    <property type="protein sequence ID" value="GAA0480579.1"/>
    <property type="molecule type" value="Genomic_DNA"/>
</dbReference>
<organism evidence="1 2">
    <name type="scientific">Parasphingorhabdus litoris</name>
    <dbReference type="NCBI Taxonomy" id="394733"/>
    <lineage>
        <taxon>Bacteria</taxon>
        <taxon>Pseudomonadati</taxon>
        <taxon>Pseudomonadota</taxon>
        <taxon>Alphaproteobacteria</taxon>
        <taxon>Sphingomonadales</taxon>
        <taxon>Sphingomonadaceae</taxon>
        <taxon>Parasphingorhabdus</taxon>
    </lineage>
</organism>
<accession>A0ABP3KIG6</accession>
<gene>
    <name evidence="1" type="ORF">GCM10009096_23300</name>
</gene>
<protein>
    <recommendedName>
        <fullName evidence="3">Hpt domain-containing protein</fullName>
    </recommendedName>
</protein>
<sequence length="161" mass="16801">MNGYSDTMSNDIRTGLSGINAVRLSGRGGGSRAGAALSSLAAQIAGHVADTLNLTAQDDQDDNRRGRNFITAHDLYEIEALSGSLSRELSADGAEAARLTAALHQFAEQSASLLGARPAAYSVEHLVHAIDNAVEDNGGPEDFNRVLAIIEKASLAVENAQ</sequence>
<evidence type="ECO:0000313" key="1">
    <source>
        <dbReference type="EMBL" id="GAA0480579.1"/>
    </source>
</evidence>
<evidence type="ECO:0008006" key="3">
    <source>
        <dbReference type="Google" id="ProtNLM"/>
    </source>
</evidence>
<proteinExistence type="predicted"/>